<proteinExistence type="predicted"/>
<reference evidence="2 3" key="1">
    <citation type="submission" date="2018-11" db="EMBL/GenBank/DDBJ databases">
        <title>Genome sequence of Apiotrichum porosum DSM 27194.</title>
        <authorList>
            <person name="Aliyu H."/>
            <person name="Gorte O."/>
            <person name="Ochsenreither K."/>
        </authorList>
    </citation>
    <scope>NUCLEOTIDE SEQUENCE [LARGE SCALE GENOMIC DNA]</scope>
    <source>
        <strain evidence="2 3">DSM 27194</strain>
    </source>
</reference>
<dbReference type="RefSeq" id="XP_028474200.1">
    <property type="nucleotide sequence ID" value="XM_028617737.1"/>
</dbReference>
<dbReference type="GeneID" id="39586525"/>
<sequence>MSQLRATAKSASSTLRVLCFGNEWTSGRTRHSLGLCSMLEKQQRTSFPVQSVVLDPQFPKPPPLCNNLKDKIYHPYGQALKTRLDIWAQETHPGTQVKVEWNGEPQSVGSVEWDERLRKALHVEEKWDWVVMLGSPYGSADQLAASLRSRVDPIRPNLIMDALSRSWAAALSTGSKVLALTIPDHDEAAGRPVPHEVNCMIMETRMRGLHTFNLNTAIPYYPVNTVAHRQYWSDKSNLTPEGYDLMGWYIGEALAGIMDNKTPEWIEQLAVRFEVENEIKKEQRLAQQQKQEELDAAQSTQRQQSVRRPAPRTPDWTVEPGDRFEDEKDIMEAGRLAYQQMQEEVDAESEKHTPRGAKQSVRRPTPPASTPAPRRKRFGLQQRDDDGDFRPQPRRPEAAPQSPRPSYREREEQVEQDDHRPVPRRPEARPDQVYMNKGYEDDSDAYPRPHRRPQPAREENRPQRKSSFFLRGNDQENRASHSPRRQFGFAREDAEEDFRPQRPYVRGNDQDDEDFGERFVQKMLAQEKARDMLKAMDDDYDELRPKAAPGGKEGAEAHREAHRRWNVR</sequence>
<evidence type="ECO:0000313" key="3">
    <source>
        <dbReference type="Proteomes" id="UP000279236"/>
    </source>
</evidence>
<organism evidence="2 3">
    <name type="scientific">Apiotrichum porosum</name>
    <dbReference type="NCBI Taxonomy" id="105984"/>
    <lineage>
        <taxon>Eukaryota</taxon>
        <taxon>Fungi</taxon>
        <taxon>Dikarya</taxon>
        <taxon>Basidiomycota</taxon>
        <taxon>Agaricomycotina</taxon>
        <taxon>Tremellomycetes</taxon>
        <taxon>Trichosporonales</taxon>
        <taxon>Trichosporonaceae</taxon>
        <taxon>Apiotrichum</taxon>
    </lineage>
</organism>
<evidence type="ECO:0000313" key="2">
    <source>
        <dbReference type="EMBL" id="RSH79053.1"/>
    </source>
</evidence>
<dbReference type="SUPFAM" id="SSF52266">
    <property type="entry name" value="SGNH hydrolase"/>
    <property type="match status" value="1"/>
</dbReference>
<name>A0A427XJU1_9TREE</name>
<feature type="region of interest" description="Disordered" evidence="1">
    <location>
        <begin position="341"/>
        <end position="515"/>
    </location>
</feature>
<feature type="region of interest" description="Disordered" evidence="1">
    <location>
        <begin position="284"/>
        <end position="325"/>
    </location>
</feature>
<dbReference type="AlphaFoldDB" id="A0A427XJU1"/>
<evidence type="ECO:0000256" key="1">
    <source>
        <dbReference type="SAM" id="MobiDB-lite"/>
    </source>
</evidence>
<feature type="compositionally biased region" description="Basic and acidic residues" evidence="1">
    <location>
        <begin position="382"/>
        <end position="397"/>
    </location>
</feature>
<feature type="compositionally biased region" description="Basic and acidic residues" evidence="1">
    <location>
        <begin position="406"/>
        <end position="430"/>
    </location>
</feature>
<dbReference type="Proteomes" id="UP000279236">
    <property type="component" value="Unassembled WGS sequence"/>
</dbReference>
<accession>A0A427XJU1</accession>
<feature type="compositionally biased region" description="Polar residues" evidence="1">
    <location>
        <begin position="297"/>
        <end position="306"/>
    </location>
</feature>
<protein>
    <submittedName>
        <fullName evidence="2">Uncharacterized protein</fullName>
    </submittedName>
</protein>
<feature type="region of interest" description="Disordered" evidence="1">
    <location>
        <begin position="542"/>
        <end position="568"/>
    </location>
</feature>
<dbReference type="EMBL" id="RSCE01000011">
    <property type="protein sequence ID" value="RSH79053.1"/>
    <property type="molecule type" value="Genomic_DNA"/>
</dbReference>
<dbReference type="OrthoDB" id="408760at2759"/>
<keyword evidence="3" id="KW-1185">Reference proteome</keyword>
<comment type="caution">
    <text evidence="2">The sequence shown here is derived from an EMBL/GenBank/DDBJ whole genome shotgun (WGS) entry which is preliminary data.</text>
</comment>
<gene>
    <name evidence="2" type="ORF">EHS24_001982</name>
</gene>